<dbReference type="SMART" id="SM00877">
    <property type="entry name" value="BMC"/>
    <property type="match status" value="1"/>
</dbReference>
<sequence length="123" mass="13131">MSGNFQENLLDKKERIIQEYVPGKQVTLAHLIAHPQEDLVIKLGLDAETISAIGIMTITPSEASMIAADVATKAAGVEIGFLDRFSGCLVITGDVGSVEAGLNAAMDMLRDNLKFSPTQVTRS</sequence>
<dbReference type="GO" id="GO:0031469">
    <property type="term" value="C:bacterial microcompartment"/>
    <property type="evidence" value="ECO:0007669"/>
    <property type="project" value="UniProtKB-SubCell"/>
</dbReference>
<dbReference type="PROSITE" id="PS51931">
    <property type="entry name" value="BMC_CP"/>
    <property type="match status" value="1"/>
</dbReference>
<dbReference type="Proteomes" id="UP000027997">
    <property type="component" value="Unassembled WGS sequence"/>
</dbReference>
<dbReference type="eggNOG" id="COG4810">
    <property type="taxonomic scope" value="Bacteria"/>
</dbReference>
<dbReference type="RefSeq" id="WP_020582494.1">
    <property type="nucleotide sequence ID" value="NZ_JOJP01000001.1"/>
</dbReference>
<dbReference type="EMBL" id="JOJP01000001">
    <property type="protein sequence ID" value="KEI69418.1"/>
    <property type="molecule type" value="Genomic_DNA"/>
</dbReference>
<dbReference type="SUPFAM" id="SSF143414">
    <property type="entry name" value="CcmK-like"/>
    <property type="match status" value="1"/>
</dbReference>
<dbReference type="InterPro" id="IPR037233">
    <property type="entry name" value="CcmK-like_sf"/>
</dbReference>
<protein>
    <submittedName>
        <fullName evidence="4">Propanediol utilization protein</fullName>
    </submittedName>
</protein>
<dbReference type="PANTHER" id="PTHR40449:SF2">
    <property type="entry name" value="BACTERIAL MICROCOMPARTMENT SHELL PROTEIN EUTS"/>
    <property type="match status" value="1"/>
</dbReference>
<dbReference type="NCBIfam" id="NF012012">
    <property type="entry name" value="PRK15468.1"/>
    <property type="match status" value="1"/>
</dbReference>
<dbReference type="PANTHER" id="PTHR40449">
    <property type="entry name" value="ETHANOLAMINE UTILIZATION PROTEIN EUTS"/>
    <property type="match status" value="1"/>
</dbReference>
<dbReference type="CDD" id="cd07046">
    <property type="entry name" value="BMC_PduU-EutS"/>
    <property type="match status" value="1"/>
</dbReference>
<comment type="subcellular location">
    <subcellularLocation>
        <location evidence="1">Bacterial microcompartment</location>
    </subcellularLocation>
</comment>
<organism evidence="4 5">
    <name type="scientific">Endozoicomonas elysicola</name>
    <dbReference type="NCBI Taxonomy" id="305900"/>
    <lineage>
        <taxon>Bacteria</taxon>
        <taxon>Pseudomonadati</taxon>
        <taxon>Pseudomonadota</taxon>
        <taxon>Gammaproteobacteria</taxon>
        <taxon>Oceanospirillales</taxon>
        <taxon>Endozoicomonadaceae</taxon>
        <taxon>Endozoicomonas</taxon>
    </lineage>
</organism>
<dbReference type="Pfam" id="PF00936">
    <property type="entry name" value="BMC"/>
    <property type="match status" value="1"/>
</dbReference>
<dbReference type="PIRSF" id="PIRSF012296">
    <property type="entry name" value="EutS_PduU"/>
    <property type="match status" value="1"/>
</dbReference>
<accession>A0A081K5J2</accession>
<dbReference type="InterPro" id="IPR000249">
    <property type="entry name" value="BMC_dom"/>
</dbReference>
<evidence type="ECO:0000256" key="1">
    <source>
        <dbReference type="ARBA" id="ARBA00024322"/>
    </source>
</evidence>
<comment type="caution">
    <text evidence="4">The sequence shown here is derived from an EMBL/GenBank/DDBJ whole genome shotgun (WGS) entry which is preliminary data.</text>
</comment>
<evidence type="ECO:0000256" key="2">
    <source>
        <dbReference type="ARBA" id="ARBA00024446"/>
    </source>
</evidence>
<dbReference type="AlphaFoldDB" id="A0A081K5J2"/>
<feature type="domain" description="BMC circularly permuted" evidence="3">
    <location>
        <begin position="15"/>
        <end position="115"/>
    </location>
</feature>
<evidence type="ECO:0000313" key="5">
    <source>
        <dbReference type="Proteomes" id="UP000027997"/>
    </source>
</evidence>
<gene>
    <name evidence="4" type="ORF">GV64_00520</name>
</gene>
<keyword evidence="5" id="KW-1185">Reference proteome</keyword>
<name>A0A081K5J2_9GAMM</name>
<evidence type="ECO:0000313" key="4">
    <source>
        <dbReference type="EMBL" id="KEI69418.1"/>
    </source>
</evidence>
<evidence type="ECO:0000259" key="3">
    <source>
        <dbReference type="PROSITE" id="PS51931"/>
    </source>
</evidence>
<dbReference type="InterPro" id="IPR044870">
    <property type="entry name" value="BMC_CP"/>
</dbReference>
<dbReference type="STRING" id="305900.GV64_00520"/>
<dbReference type="InterPro" id="IPR009307">
    <property type="entry name" value="EutS/PduU/CutR"/>
</dbReference>
<proteinExistence type="predicted"/>
<reference evidence="4 5" key="1">
    <citation type="submission" date="2014-06" db="EMBL/GenBank/DDBJ databases">
        <title>Whole Genome Sequences of Three Symbiotic Endozoicomonas Bacteria.</title>
        <authorList>
            <person name="Neave M.J."/>
            <person name="Apprill A."/>
            <person name="Voolstra C.R."/>
        </authorList>
    </citation>
    <scope>NUCLEOTIDE SEQUENCE [LARGE SCALE GENOMIC DNA]</scope>
    <source>
        <strain evidence="4 5">DSM 22380</strain>
    </source>
</reference>
<dbReference type="Gene3D" id="3.30.70.1710">
    <property type="match status" value="1"/>
</dbReference>
<keyword evidence="2" id="KW-1283">Bacterial microcompartment</keyword>